<gene>
    <name evidence="6" type="ORF">DEBURN_LOCUS890</name>
</gene>
<evidence type="ECO:0000256" key="1">
    <source>
        <dbReference type="ARBA" id="ARBA00001933"/>
    </source>
</evidence>
<reference evidence="6" key="1">
    <citation type="submission" date="2021-06" db="EMBL/GenBank/DDBJ databases">
        <authorList>
            <person name="Kallberg Y."/>
            <person name="Tangrot J."/>
            <person name="Rosling A."/>
        </authorList>
    </citation>
    <scope>NUCLEOTIDE SEQUENCE</scope>
    <source>
        <strain evidence="6">AZ414A</strain>
    </source>
</reference>
<dbReference type="EMBL" id="CAJVPK010000032">
    <property type="protein sequence ID" value="CAG8435492.1"/>
    <property type="molecule type" value="Genomic_DNA"/>
</dbReference>
<protein>
    <submittedName>
        <fullName evidence="6">5750_t:CDS:1</fullName>
    </submittedName>
</protein>
<dbReference type="PANTHER" id="PTHR13693">
    <property type="entry name" value="CLASS II AMINOTRANSFERASE/8-AMINO-7-OXONONANOATE SYNTHASE"/>
    <property type="match status" value="1"/>
</dbReference>
<keyword evidence="3" id="KW-0808">Transferase</keyword>
<evidence type="ECO:0000259" key="5">
    <source>
        <dbReference type="Pfam" id="PF00155"/>
    </source>
</evidence>
<evidence type="ECO:0000256" key="2">
    <source>
        <dbReference type="ARBA" id="ARBA00010008"/>
    </source>
</evidence>
<accession>A0A9N8V254</accession>
<dbReference type="Gene3D" id="3.90.1150.10">
    <property type="entry name" value="Aspartate Aminotransferase, domain 1"/>
    <property type="match status" value="1"/>
</dbReference>
<evidence type="ECO:0000313" key="6">
    <source>
        <dbReference type="EMBL" id="CAG8435492.1"/>
    </source>
</evidence>
<keyword evidence="7" id="KW-1185">Reference proteome</keyword>
<feature type="domain" description="Aminotransferase class I/classII large" evidence="5">
    <location>
        <begin position="29"/>
        <end position="374"/>
    </location>
</feature>
<dbReference type="InterPro" id="IPR015424">
    <property type="entry name" value="PyrdxlP-dep_Trfase"/>
</dbReference>
<dbReference type="GO" id="GO:0030170">
    <property type="term" value="F:pyridoxal phosphate binding"/>
    <property type="evidence" value="ECO:0007669"/>
    <property type="project" value="InterPro"/>
</dbReference>
<evidence type="ECO:0000313" key="7">
    <source>
        <dbReference type="Proteomes" id="UP000789706"/>
    </source>
</evidence>
<comment type="cofactor">
    <cofactor evidence="1">
        <name>pyridoxal 5'-phosphate</name>
        <dbReference type="ChEBI" id="CHEBI:597326"/>
    </cofactor>
</comment>
<dbReference type="OrthoDB" id="2382073at2759"/>
<dbReference type="PANTHER" id="PTHR13693:SF77">
    <property type="entry name" value="8-AMINO-7-OXONONANOATE SYNTHASE"/>
    <property type="match status" value="1"/>
</dbReference>
<evidence type="ECO:0000256" key="4">
    <source>
        <dbReference type="ARBA" id="ARBA00022898"/>
    </source>
</evidence>
<comment type="caution">
    <text evidence="6">The sequence shown here is derived from an EMBL/GenBank/DDBJ whole genome shotgun (WGS) entry which is preliminary data.</text>
</comment>
<dbReference type="GO" id="GO:0016740">
    <property type="term" value="F:transferase activity"/>
    <property type="evidence" value="ECO:0007669"/>
    <property type="project" value="UniProtKB-KW"/>
</dbReference>
<dbReference type="SUPFAM" id="SSF53383">
    <property type="entry name" value="PLP-dependent transferases"/>
    <property type="match status" value="1"/>
</dbReference>
<dbReference type="Gene3D" id="3.40.640.10">
    <property type="entry name" value="Type I PLP-dependent aspartate aminotransferase-like (Major domain)"/>
    <property type="match status" value="1"/>
</dbReference>
<dbReference type="AlphaFoldDB" id="A0A9N8V254"/>
<dbReference type="GO" id="GO:0009102">
    <property type="term" value="P:biotin biosynthetic process"/>
    <property type="evidence" value="ECO:0007669"/>
    <property type="project" value="TreeGrafter"/>
</dbReference>
<dbReference type="Pfam" id="PF00155">
    <property type="entry name" value="Aminotran_1_2"/>
    <property type="match status" value="1"/>
</dbReference>
<organism evidence="6 7">
    <name type="scientific">Diversispora eburnea</name>
    <dbReference type="NCBI Taxonomy" id="1213867"/>
    <lineage>
        <taxon>Eukaryota</taxon>
        <taxon>Fungi</taxon>
        <taxon>Fungi incertae sedis</taxon>
        <taxon>Mucoromycota</taxon>
        <taxon>Glomeromycotina</taxon>
        <taxon>Glomeromycetes</taxon>
        <taxon>Diversisporales</taxon>
        <taxon>Diversisporaceae</taxon>
        <taxon>Diversispora</taxon>
    </lineage>
</organism>
<dbReference type="InterPro" id="IPR050087">
    <property type="entry name" value="AON_synthase_class-II"/>
</dbReference>
<evidence type="ECO:0000256" key="3">
    <source>
        <dbReference type="ARBA" id="ARBA00022679"/>
    </source>
</evidence>
<name>A0A9N8V254_9GLOM</name>
<comment type="similarity">
    <text evidence="2">Belongs to the class-II pyridoxal-phosphate-dependent aminotransferase family. BioF subfamily.</text>
</comment>
<dbReference type="InterPro" id="IPR015421">
    <property type="entry name" value="PyrdxlP-dep_Trfase_major"/>
</dbReference>
<sequence>MLLDQLKAVLEIRIKRDLDRKLVVASPNTVDFSSNDFLGLSRNSLFHKKYIDQLSKFQRPLGSTGSRLLDGNSEFAETLDIFLSQFHNAETALTFTSGFDANVGFFSCVPQPGDAIIFDEFIHASVHDGLKVSRAALITGFKHNDIEHLKETLIKTVEKVGPEKNILVAVESLYSMDGDFAPLREIVEVLKPYNAYLFVDEAHATGVYGDQGRGIVCELGLERQVFARLHTFGKALAAILGPKVLRSYLINYARPLIFSTFLPYNSLLAIKCSYEIMSGEIGDQLRKNLMKLILKFRSSINLPSDVLLPSTSAIQGIIVPGNENAVKLSRTIQKAGYNVKPIRSPTVPLGKERLRICIHADNTEEEIQGLVNEIENYFKSNGNITYYKENIKNDNNSFSEKSTKHIFRHNSKL</sequence>
<proteinExistence type="inferred from homology"/>
<dbReference type="InterPro" id="IPR015422">
    <property type="entry name" value="PyrdxlP-dep_Trfase_small"/>
</dbReference>
<keyword evidence="4" id="KW-0663">Pyridoxal phosphate</keyword>
<dbReference type="Proteomes" id="UP000789706">
    <property type="component" value="Unassembled WGS sequence"/>
</dbReference>
<dbReference type="InterPro" id="IPR004839">
    <property type="entry name" value="Aminotransferase_I/II_large"/>
</dbReference>